<reference evidence="2" key="1">
    <citation type="submission" date="2017-08" db="EMBL/GenBank/DDBJ databases">
        <title>A dynamic microbial community with high functional redundancy inhabits the cold, oxic subseafloor aquifer.</title>
        <authorList>
            <person name="Tully B.J."/>
            <person name="Wheat C.G."/>
            <person name="Glazer B.T."/>
            <person name="Huber J.A."/>
        </authorList>
    </citation>
    <scope>NUCLEOTIDE SEQUENCE [LARGE SCALE GENOMIC DNA]</scope>
</reference>
<organism evidence="1 2">
    <name type="scientific">SAR86 cluster bacterium</name>
    <dbReference type="NCBI Taxonomy" id="2030880"/>
    <lineage>
        <taxon>Bacteria</taxon>
        <taxon>Pseudomonadati</taxon>
        <taxon>Pseudomonadota</taxon>
        <taxon>Gammaproteobacteria</taxon>
        <taxon>SAR86 cluster</taxon>
    </lineage>
</organism>
<evidence type="ECO:0000313" key="1">
    <source>
        <dbReference type="EMBL" id="PCJ39209.1"/>
    </source>
</evidence>
<dbReference type="EMBL" id="NVWI01000017">
    <property type="protein sequence ID" value="PCJ39209.1"/>
    <property type="molecule type" value="Genomic_DNA"/>
</dbReference>
<name>A0A2A5C5P7_9GAMM</name>
<comment type="caution">
    <text evidence="1">The sequence shown here is derived from an EMBL/GenBank/DDBJ whole genome shotgun (WGS) entry which is preliminary data.</text>
</comment>
<dbReference type="AlphaFoldDB" id="A0A2A5C5P7"/>
<accession>A0A2A5C5P7</accession>
<evidence type="ECO:0000313" key="2">
    <source>
        <dbReference type="Proteomes" id="UP000228987"/>
    </source>
</evidence>
<sequence>MKNNLSCKETEFEINFCCNTLCDKYKVKTQFMHLIRRIEYLEKELALLKTENEALKSERK</sequence>
<protein>
    <submittedName>
        <fullName evidence="1">Uncharacterized protein</fullName>
    </submittedName>
</protein>
<dbReference type="Proteomes" id="UP000228987">
    <property type="component" value="Unassembled WGS sequence"/>
</dbReference>
<proteinExistence type="predicted"/>
<gene>
    <name evidence="1" type="ORF">COA71_14470</name>
</gene>